<keyword evidence="2" id="KW-1185">Reference proteome</keyword>
<dbReference type="AlphaFoldDB" id="F5XJZ8"/>
<organism evidence="1 2">
    <name type="scientific">Microlunatus phosphovorus (strain ATCC 700054 / DSM 10555 / JCM 9379 / NBRC 101784 / NCIMB 13414 / VKM Ac-1990 / NM-1)</name>
    <dbReference type="NCBI Taxonomy" id="1032480"/>
    <lineage>
        <taxon>Bacteria</taxon>
        <taxon>Bacillati</taxon>
        <taxon>Actinomycetota</taxon>
        <taxon>Actinomycetes</taxon>
        <taxon>Propionibacteriales</taxon>
        <taxon>Propionibacteriaceae</taxon>
        <taxon>Microlunatus</taxon>
    </lineage>
</organism>
<dbReference type="KEGG" id="mph:MLP_04800"/>
<proteinExistence type="predicted"/>
<evidence type="ECO:0000313" key="2">
    <source>
        <dbReference type="Proteomes" id="UP000007947"/>
    </source>
</evidence>
<dbReference type="RefSeq" id="WP_013861383.1">
    <property type="nucleotide sequence ID" value="NC_015635.1"/>
</dbReference>
<protein>
    <recommendedName>
        <fullName evidence="3">Winged helix DNA-binding domain-containing protein</fullName>
    </recommendedName>
</protein>
<evidence type="ECO:0008006" key="3">
    <source>
        <dbReference type="Google" id="ProtNLM"/>
    </source>
</evidence>
<dbReference type="PANTHER" id="PTHR38479">
    <property type="entry name" value="LMO0824 PROTEIN"/>
    <property type="match status" value="1"/>
</dbReference>
<dbReference type="HOGENOM" id="CLU_047003_1_0_11"/>
<dbReference type="Proteomes" id="UP000007947">
    <property type="component" value="Chromosome"/>
</dbReference>
<name>F5XJZ8_MICPN</name>
<dbReference type="STRING" id="1032480.MLP_04800"/>
<dbReference type="InterPro" id="IPR009351">
    <property type="entry name" value="AlkZ-like"/>
</dbReference>
<reference evidence="1 2" key="1">
    <citation type="submission" date="2011-05" db="EMBL/GenBank/DDBJ databases">
        <title>Whole genome sequence of Microlunatus phosphovorus NM-1.</title>
        <authorList>
            <person name="Hosoyama A."/>
            <person name="Sasaki K."/>
            <person name="Harada T."/>
            <person name="Igarashi R."/>
            <person name="Kawakoshi A."/>
            <person name="Sasagawa M."/>
            <person name="Fukada J."/>
            <person name="Nakamura S."/>
            <person name="Katano Y."/>
            <person name="Hanada S."/>
            <person name="Kamagata Y."/>
            <person name="Nakamura N."/>
            <person name="Yamazaki S."/>
            <person name="Fujita N."/>
        </authorList>
    </citation>
    <scope>NUCLEOTIDE SEQUENCE [LARGE SCALE GENOMIC DNA]</scope>
    <source>
        <strain evidence="2">ATCC 700054 / DSM 10555 / JCM 9379 / NBRC 101784 / NCIMB 13414 / VKM Ac-1990 / NM-1</strain>
    </source>
</reference>
<dbReference type="OrthoDB" id="9148135at2"/>
<evidence type="ECO:0000313" key="1">
    <source>
        <dbReference type="EMBL" id="BAK33494.1"/>
    </source>
</evidence>
<dbReference type="EMBL" id="AP012204">
    <property type="protein sequence ID" value="BAK33494.1"/>
    <property type="molecule type" value="Genomic_DNA"/>
</dbReference>
<gene>
    <name evidence="1" type="ordered locus">MLP_04800</name>
</gene>
<dbReference type="eggNOG" id="COG3416">
    <property type="taxonomic scope" value="Bacteria"/>
</dbReference>
<accession>F5XJZ8</accession>
<sequence>MEVSREQVIRHRIAVQQLDRELDSDRAITDAAILDLGVQDSGRDGASWALANRGVPVASPQALADSDELALVWSLRVSPHYYRRSELAEVMTAISPYDDADLVKRLIGAAKPMVDAGISPRDGMAEIARQLRAVVAEPTVKGDASTALTKQLSAPYLRECRPCQAIHAWESTFRMAGIFGGLELEPTTSPPVLRRIPDWPRRPAGLASDPTAAPEQLQVIRAYLRLLGPATPSEVAGFLDGAATTIKQYWPDDAVEVKVEGKKKWLLGDLLESRPVVRLLGPYDLLGQGKDRDLLVPDAEQRKQLWPILGRPGPVLAGGEIVGWWRPRAKGKKLDLELELWQPRAATKAELGEQAERLAQHRGLQLGSLSSPS</sequence>
<dbReference type="Pfam" id="PF06224">
    <property type="entry name" value="AlkZ-like"/>
    <property type="match status" value="1"/>
</dbReference>
<dbReference type="PANTHER" id="PTHR38479:SF2">
    <property type="entry name" value="WINGED HELIX DNA-BINDING DOMAIN-CONTAINING PROTEIN"/>
    <property type="match status" value="1"/>
</dbReference>